<evidence type="ECO:0000313" key="3">
    <source>
        <dbReference type="EMBL" id="CCD20601.1"/>
    </source>
</evidence>
<sequence>MGCFFCLVYLVSIPLFQRIGGATLTKSRVLPSCDTLSDFDGFASMHNRAESIMCDLGTYIGTAETVFGTLSRVTSAALNRDYGVDITEETAKRAVDSVKGALEVIHFFTHSTVYSFLDHRVVGSETETFVRLNRKYGECRRTAEQNTSSHNYELPASDTGGDTDFQKAKWTRSLWTKTLTDINKTHEKLNALRSDLVACYSKLKLSRITLFTAYQNYATVVEKEFAATMKKLKIQLPLQHNGVNTSVMPVIEKLIDELEAEEQRARQVADAVQLRLHQDMGRKAWLCAVANEAIRCSATLTSLRLRINDARNAFGRLDKVHDEVKQMVKTVDRHAQNVLGLTGRAGKYHTKVENVVRILREGVLTDEVWNITSAVQLRDAVARSSDVSKRTSEAEKAAADARAAAYQIVTEVANNEAVINRLGTRIHDAEKEVLQLASLLKDVEGNVMLRVEEASRGIQKAGEELSAIRKRFPVLKAVPNESGIDNACADLLRDTQPTSGAQVVFSSMEYSELVTQLTRRLEDCESRISSVQALIEQHENEITTAESNAGNAATKVRAATIGASLAEERAEDAVKEALHAYKSARTAGRNVEDEVRIRSFKCTPLYTQLLKILINTQGLVNE</sequence>
<keyword evidence="2" id="KW-0732">Signal</keyword>
<proteinExistence type="predicted"/>
<keyword evidence="1" id="KW-0175">Coiled coil</keyword>
<name>F9WSR2_TRYVY</name>
<dbReference type="VEuPathDB" id="TriTrypDB:TvY486_0034550"/>
<protein>
    <submittedName>
        <fullName evidence="3">Uncharacterized protein</fullName>
    </submittedName>
</protein>
<feature type="coiled-coil region" evidence="1">
    <location>
        <begin position="514"/>
        <end position="555"/>
    </location>
</feature>
<gene>
    <name evidence="3" type="ORF">TvY486_0034550</name>
</gene>
<keyword evidence="4" id="KW-1185">Reference proteome</keyword>
<feature type="chain" id="PRO_5003395060" evidence="2">
    <location>
        <begin position="22"/>
        <end position="622"/>
    </location>
</feature>
<evidence type="ECO:0000256" key="1">
    <source>
        <dbReference type="SAM" id="Coils"/>
    </source>
</evidence>
<reference evidence="3 4" key="1">
    <citation type="journal article" date="2012" name="Proc. Natl. Acad. Sci. U.S.A.">
        <title>Antigenic diversity is generated by distinct evolutionary mechanisms in African trypanosome species.</title>
        <authorList>
            <person name="Jackson A.P."/>
            <person name="Berry A."/>
            <person name="Aslett M."/>
            <person name="Allison H.C."/>
            <person name="Burton P."/>
            <person name="Vavrova-Anderson J."/>
            <person name="Brown R."/>
            <person name="Browne H."/>
            <person name="Corton N."/>
            <person name="Hauser H."/>
            <person name="Gamble J."/>
            <person name="Gilderthorp R."/>
            <person name="Marcello L."/>
            <person name="McQuillan J."/>
            <person name="Otto T.D."/>
            <person name="Quail M.A."/>
            <person name="Sanders M.J."/>
            <person name="van Tonder A."/>
            <person name="Ginger M.L."/>
            <person name="Field M.C."/>
            <person name="Barry J.D."/>
            <person name="Hertz-Fowler C."/>
            <person name="Berriman M."/>
        </authorList>
    </citation>
    <scope>NUCLEOTIDE SEQUENCE</scope>
    <source>
        <strain evidence="3 4">Y486</strain>
    </source>
</reference>
<feature type="signal peptide" evidence="2">
    <location>
        <begin position="1"/>
        <end position="21"/>
    </location>
</feature>
<accession>F9WSR2</accession>
<organism evidence="3 4">
    <name type="scientific">Trypanosoma vivax (strain Y486)</name>
    <dbReference type="NCBI Taxonomy" id="1055687"/>
    <lineage>
        <taxon>Eukaryota</taxon>
        <taxon>Discoba</taxon>
        <taxon>Euglenozoa</taxon>
        <taxon>Kinetoplastea</taxon>
        <taxon>Metakinetoplastina</taxon>
        <taxon>Trypanosomatida</taxon>
        <taxon>Trypanosomatidae</taxon>
        <taxon>Trypanosoma</taxon>
        <taxon>Duttonella</taxon>
    </lineage>
</organism>
<dbReference type="EMBL" id="CAEX01005961">
    <property type="protein sequence ID" value="CCD20601.1"/>
    <property type="molecule type" value="Genomic_DNA"/>
</dbReference>
<evidence type="ECO:0000313" key="4">
    <source>
        <dbReference type="Proteomes" id="UP000009027"/>
    </source>
</evidence>
<dbReference type="Proteomes" id="UP000009027">
    <property type="component" value="Unassembled WGS sequence"/>
</dbReference>
<dbReference type="AlphaFoldDB" id="F9WSR2"/>
<evidence type="ECO:0000256" key="2">
    <source>
        <dbReference type="SAM" id="SignalP"/>
    </source>
</evidence>